<dbReference type="EMBL" id="CP076134">
    <property type="protein sequence ID" value="QWG12632.1"/>
    <property type="molecule type" value="Genomic_DNA"/>
</dbReference>
<dbReference type="PROSITE" id="PS50943">
    <property type="entry name" value="HTH_CROC1"/>
    <property type="match status" value="1"/>
</dbReference>
<dbReference type="CDD" id="cd00093">
    <property type="entry name" value="HTH_XRE"/>
    <property type="match status" value="1"/>
</dbReference>
<evidence type="ECO:0000313" key="3">
    <source>
        <dbReference type="Proteomes" id="UP000680839"/>
    </source>
</evidence>
<organism evidence="2 3">
    <name type="scientific">Bradyrhizobium sediminis</name>
    <dbReference type="NCBI Taxonomy" id="2840469"/>
    <lineage>
        <taxon>Bacteria</taxon>
        <taxon>Pseudomonadati</taxon>
        <taxon>Pseudomonadota</taxon>
        <taxon>Alphaproteobacteria</taxon>
        <taxon>Hyphomicrobiales</taxon>
        <taxon>Nitrobacteraceae</taxon>
        <taxon>Bradyrhizobium</taxon>
    </lineage>
</organism>
<dbReference type="InterPro" id="IPR001387">
    <property type="entry name" value="Cro/C1-type_HTH"/>
</dbReference>
<proteinExistence type="predicted"/>
<dbReference type="GO" id="GO:0003677">
    <property type="term" value="F:DNA binding"/>
    <property type="evidence" value="ECO:0007669"/>
    <property type="project" value="InterPro"/>
</dbReference>
<dbReference type="Pfam" id="PF01381">
    <property type="entry name" value="HTH_3"/>
    <property type="match status" value="1"/>
</dbReference>
<dbReference type="Proteomes" id="UP000680839">
    <property type="component" value="Chromosome"/>
</dbReference>
<dbReference type="SMART" id="SM00530">
    <property type="entry name" value="HTH_XRE"/>
    <property type="match status" value="1"/>
</dbReference>
<reference evidence="2" key="1">
    <citation type="submission" date="2021-06" db="EMBL/GenBank/DDBJ databases">
        <title>Bradyrhizobium sp. S2-20-1 Genome sequencing.</title>
        <authorList>
            <person name="Jin L."/>
        </authorList>
    </citation>
    <scope>NUCLEOTIDE SEQUENCE</scope>
    <source>
        <strain evidence="2">S2-20-1</strain>
    </source>
</reference>
<dbReference type="InterPro" id="IPR010982">
    <property type="entry name" value="Lambda_DNA-bd_dom_sf"/>
</dbReference>
<sequence>MKTKLKQFRVAAGMTQAKVAAAVGVTQPNYHRWEVGAAPVPEAKLKKLARVLKTNPDALLGRHPPVEVSLYDSSASDDLSYYGEVAIHFCGGGEPLLLSISEGAFARLHRDLQGDAAFVVVQSLANQTVIIRTKAVSDLYFSSEAYDDYGPEHDMYTNHLDVQIPDARDWEIIEGLADDDIGEDFDPADVERVSKMIMITDKQYEKLVSDGLIKAEDLESEREKNRAQTDRIMNVATKVTYQFSTGGKQRSVDVLNPEYLFDAFYEFVDFDGGGSADGMIRWEAEGRHRIIFISKEAVDYVAIPTHKFEEGRIERTAEALEDG</sequence>
<evidence type="ECO:0000259" key="1">
    <source>
        <dbReference type="PROSITE" id="PS50943"/>
    </source>
</evidence>
<protein>
    <submittedName>
        <fullName evidence="2">Helix-turn-helix transcriptional regulator</fullName>
    </submittedName>
</protein>
<evidence type="ECO:0000313" key="2">
    <source>
        <dbReference type="EMBL" id="QWG12632.1"/>
    </source>
</evidence>
<dbReference type="Gene3D" id="1.10.260.40">
    <property type="entry name" value="lambda repressor-like DNA-binding domains"/>
    <property type="match status" value="1"/>
</dbReference>
<dbReference type="SUPFAM" id="SSF47413">
    <property type="entry name" value="lambda repressor-like DNA-binding domains"/>
    <property type="match status" value="1"/>
</dbReference>
<gene>
    <name evidence="2" type="ORF">KMZ29_23525</name>
</gene>
<dbReference type="RefSeq" id="WP_215621432.1">
    <property type="nucleotide sequence ID" value="NZ_CP076134.1"/>
</dbReference>
<feature type="domain" description="HTH cro/C1-type" evidence="1">
    <location>
        <begin position="5"/>
        <end position="59"/>
    </location>
</feature>
<name>A0A975NCK2_9BRAD</name>
<dbReference type="AlphaFoldDB" id="A0A975NCK2"/>
<accession>A0A975NCK2</accession>